<dbReference type="PANTHER" id="PTHR42813:SF2">
    <property type="entry name" value="DEHYDROGENASE, ZINC-CONTAINING, PUTATIVE (AFU_ORTHOLOGUE AFUA_2G02810)-RELATED"/>
    <property type="match status" value="1"/>
</dbReference>
<dbReference type="InterPro" id="IPR036291">
    <property type="entry name" value="NAD(P)-bd_dom_sf"/>
</dbReference>
<evidence type="ECO:0000259" key="7">
    <source>
        <dbReference type="Pfam" id="PF08240"/>
    </source>
</evidence>
<comment type="cofactor">
    <cofactor evidence="1 5">
        <name>Zn(2+)</name>
        <dbReference type="ChEBI" id="CHEBI:29105"/>
    </cofactor>
</comment>
<evidence type="ECO:0000256" key="2">
    <source>
        <dbReference type="ARBA" id="ARBA00022723"/>
    </source>
</evidence>
<accession>A0A0S4QR60</accession>
<evidence type="ECO:0000256" key="3">
    <source>
        <dbReference type="ARBA" id="ARBA00022833"/>
    </source>
</evidence>
<evidence type="ECO:0000256" key="4">
    <source>
        <dbReference type="ARBA" id="ARBA00023002"/>
    </source>
</evidence>
<dbReference type="Pfam" id="PF00107">
    <property type="entry name" value="ADH_zinc_N"/>
    <property type="match status" value="1"/>
</dbReference>
<gene>
    <name evidence="8" type="ORF">Ga0074812_113129</name>
</gene>
<feature type="domain" description="Alcohol dehydrogenase-like C-terminal" evidence="6">
    <location>
        <begin position="178"/>
        <end position="298"/>
    </location>
</feature>
<dbReference type="GO" id="GO:0016491">
    <property type="term" value="F:oxidoreductase activity"/>
    <property type="evidence" value="ECO:0007669"/>
    <property type="project" value="UniProtKB-KW"/>
</dbReference>
<dbReference type="InterPro" id="IPR002328">
    <property type="entry name" value="ADH_Zn_CS"/>
</dbReference>
<dbReference type="Pfam" id="PF08240">
    <property type="entry name" value="ADH_N"/>
    <property type="match status" value="1"/>
</dbReference>
<evidence type="ECO:0000259" key="6">
    <source>
        <dbReference type="Pfam" id="PF00107"/>
    </source>
</evidence>
<keyword evidence="2 5" id="KW-0479">Metal-binding</keyword>
<protein>
    <submittedName>
        <fullName evidence="8">Threonine dehydrogenase</fullName>
    </submittedName>
</protein>
<evidence type="ECO:0000256" key="1">
    <source>
        <dbReference type="ARBA" id="ARBA00001947"/>
    </source>
</evidence>
<dbReference type="SUPFAM" id="SSF51735">
    <property type="entry name" value="NAD(P)-binding Rossmann-fold domains"/>
    <property type="match status" value="1"/>
</dbReference>
<dbReference type="RefSeq" id="WP_193209857.1">
    <property type="nucleotide sequence ID" value="NZ_FAOZ01000013.1"/>
</dbReference>
<dbReference type="EMBL" id="FAOZ01000013">
    <property type="protein sequence ID" value="CUU57631.1"/>
    <property type="molecule type" value="Genomic_DNA"/>
</dbReference>
<dbReference type="AlphaFoldDB" id="A0A0S4QR60"/>
<reference evidence="9" key="1">
    <citation type="submission" date="2015-11" db="EMBL/GenBank/DDBJ databases">
        <authorList>
            <person name="Varghese N."/>
        </authorList>
    </citation>
    <scope>NUCLEOTIDE SEQUENCE [LARGE SCALE GENOMIC DNA]</scope>
    <source>
        <strain evidence="9">DSM 45899</strain>
    </source>
</reference>
<dbReference type="SUPFAM" id="SSF50129">
    <property type="entry name" value="GroES-like"/>
    <property type="match status" value="1"/>
</dbReference>
<evidence type="ECO:0000313" key="8">
    <source>
        <dbReference type="EMBL" id="CUU57631.1"/>
    </source>
</evidence>
<keyword evidence="9" id="KW-1185">Reference proteome</keyword>
<dbReference type="Gene3D" id="3.40.50.720">
    <property type="entry name" value="NAD(P)-binding Rossmann-like Domain"/>
    <property type="match status" value="1"/>
</dbReference>
<dbReference type="PANTHER" id="PTHR42813">
    <property type="entry name" value="ZINC-TYPE ALCOHOL DEHYDROGENASE-LIKE"/>
    <property type="match status" value="1"/>
</dbReference>
<comment type="similarity">
    <text evidence="5">Belongs to the zinc-containing alcohol dehydrogenase family.</text>
</comment>
<evidence type="ECO:0000313" key="9">
    <source>
        <dbReference type="Proteomes" id="UP000198802"/>
    </source>
</evidence>
<evidence type="ECO:0000256" key="5">
    <source>
        <dbReference type="RuleBase" id="RU361277"/>
    </source>
</evidence>
<keyword evidence="4" id="KW-0560">Oxidoreductase</keyword>
<proteinExistence type="inferred from homology"/>
<dbReference type="InterPro" id="IPR011032">
    <property type="entry name" value="GroES-like_sf"/>
</dbReference>
<dbReference type="InterPro" id="IPR013149">
    <property type="entry name" value="ADH-like_C"/>
</dbReference>
<dbReference type="InterPro" id="IPR013154">
    <property type="entry name" value="ADH-like_N"/>
</dbReference>
<dbReference type="Gene3D" id="3.90.180.10">
    <property type="entry name" value="Medium-chain alcohol dehydrogenases, catalytic domain"/>
    <property type="match status" value="1"/>
</dbReference>
<dbReference type="Proteomes" id="UP000198802">
    <property type="component" value="Unassembled WGS sequence"/>
</dbReference>
<sequence length="345" mass="35938">MRATFMYGAGDVRVENVPDPRIEAPTDAVVRMVLACVCGSDLHPFHSMPAAEQGVPMGHEFIGVVEEIGAEVTGLAPGDLVISPFSFSDNSCAFCRDGLHTSCVNVGWFGGGGAGGVQAELARVPQAAGTLVKIPSDVDEALLPSLLTLSDVYLTGWHAAHMGKVTPGSTVTVIGDGAVGLSAVLAAKQLGAERIILMGRHTSRTDLGREFGATDVVAERGEEGVARVLDLTGGEGSPVVIEAVGYLPAYEQAYGVVRPGGIISRVGVPQYEEAPVGFGSLFGKNVYLTGGPAPVRAYVEQALPEVLKGAINPGRVFDRTVTLDDVADAYRAMDTRAALKVLVRP</sequence>
<keyword evidence="3 5" id="KW-0862">Zinc</keyword>
<organism evidence="8 9">
    <name type="scientific">Parafrankia irregularis</name>
    <dbReference type="NCBI Taxonomy" id="795642"/>
    <lineage>
        <taxon>Bacteria</taxon>
        <taxon>Bacillati</taxon>
        <taxon>Actinomycetota</taxon>
        <taxon>Actinomycetes</taxon>
        <taxon>Frankiales</taxon>
        <taxon>Frankiaceae</taxon>
        <taxon>Parafrankia</taxon>
    </lineage>
</organism>
<feature type="domain" description="Alcohol dehydrogenase-like N-terminal" evidence="7">
    <location>
        <begin position="25"/>
        <end position="135"/>
    </location>
</feature>
<name>A0A0S4QR60_9ACTN</name>
<dbReference type="PROSITE" id="PS00059">
    <property type="entry name" value="ADH_ZINC"/>
    <property type="match status" value="1"/>
</dbReference>
<dbReference type="GO" id="GO:0008270">
    <property type="term" value="F:zinc ion binding"/>
    <property type="evidence" value="ECO:0007669"/>
    <property type="project" value="InterPro"/>
</dbReference>